<dbReference type="PRINTS" id="PR01438">
    <property type="entry name" value="UNVRSLSTRESS"/>
</dbReference>
<dbReference type="CDD" id="cd00293">
    <property type="entry name" value="USP-like"/>
    <property type="match status" value="1"/>
</dbReference>
<reference evidence="3 4" key="1">
    <citation type="submission" date="2016-10" db="EMBL/GenBank/DDBJ databases">
        <authorList>
            <person name="Varghese N."/>
        </authorList>
    </citation>
    <scope>NUCLEOTIDE SEQUENCE [LARGE SCALE GENOMIC DNA]</scope>
    <source>
        <strain evidence="3 4">KB11</strain>
    </source>
</reference>
<dbReference type="GeneID" id="78817520"/>
<name>A0A2H4U7N6_METSM</name>
<dbReference type="SUPFAM" id="SSF52402">
    <property type="entry name" value="Adenine nucleotide alpha hydrolases-like"/>
    <property type="match status" value="1"/>
</dbReference>
<evidence type="ECO:0000256" key="1">
    <source>
        <dbReference type="ARBA" id="ARBA00008791"/>
    </source>
</evidence>
<comment type="similarity">
    <text evidence="1">Belongs to the universal stress protein A family.</text>
</comment>
<accession>A0A2H4U7N6</accession>
<dbReference type="PANTHER" id="PTHR46268:SF6">
    <property type="entry name" value="UNIVERSAL STRESS PROTEIN UP12"/>
    <property type="match status" value="1"/>
</dbReference>
<dbReference type="Gene3D" id="3.40.50.620">
    <property type="entry name" value="HUPs"/>
    <property type="match status" value="1"/>
</dbReference>
<dbReference type="Pfam" id="PF00582">
    <property type="entry name" value="Usp"/>
    <property type="match status" value="1"/>
</dbReference>
<proteinExistence type="inferred from homology"/>
<gene>
    <name evidence="3" type="ORF">BK798_06555</name>
</gene>
<dbReference type="PANTHER" id="PTHR46268">
    <property type="entry name" value="STRESS RESPONSE PROTEIN NHAX"/>
    <property type="match status" value="1"/>
</dbReference>
<dbReference type="OMA" id="RICCPID"/>
<organism evidence="3 4">
    <name type="scientific">Methanobrevibacter smithii</name>
    <dbReference type="NCBI Taxonomy" id="2173"/>
    <lineage>
        <taxon>Archaea</taxon>
        <taxon>Methanobacteriati</taxon>
        <taxon>Methanobacteriota</taxon>
        <taxon>Methanomada group</taxon>
        <taxon>Methanobacteria</taxon>
        <taxon>Methanobacteriales</taxon>
        <taxon>Methanobacteriaceae</taxon>
        <taxon>Methanobrevibacter</taxon>
    </lineage>
</organism>
<dbReference type="AlphaFoldDB" id="A0A2H4U7N6"/>
<keyword evidence="3" id="KW-0378">Hydrolase</keyword>
<feature type="domain" description="UspA" evidence="2">
    <location>
        <begin position="1"/>
        <end position="139"/>
    </location>
</feature>
<dbReference type="InterPro" id="IPR014729">
    <property type="entry name" value="Rossmann-like_a/b/a_fold"/>
</dbReference>
<protein>
    <submittedName>
        <fullName evidence="3">Adenine nucleotide alpha hydrolase</fullName>
    </submittedName>
</protein>
<dbReference type="Proteomes" id="UP000232133">
    <property type="component" value="Chromosome"/>
</dbReference>
<dbReference type="RefSeq" id="WP_004033042.1">
    <property type="nucleotide sequence ID" value="NZ_AP025586.1"/>
</dbReference>
<dbReference type="EMBL" id="CP017803">
    <property type="protein sequence ID" value="ATZ60103.1"/>
    <property type="molecule type" value="Genomic_DNA"/>
</dbReference>
<dbReference type="InterPro" id="IPR006015">
    <property type="entry name" value="Universal_stress_UspA"/>
</dbReference>
<evidence type="ECO:0000313" key="3">
    <source>
        <dbReference type="EMBL" id="ATZ60103.1"/>
    </source>
</evidence>
<evidence type="ECO:0000313" key="4">
    <source>
        <dbReference type="Proteomes" id="UP000232133"/>
    </source>
</evidence>
<evidence type="ECO:0000259" key="2">
    <source>
        <dbReference type="Pfam" id="PF00582"/>
    </source>
</evidence>
<dbReference type="GO" id="GO:0016787">
    <property type="term" value="F:hydrolase activity"/>
    <property type="evidence" value="ECO:0007669"/>
    <property type="project" value="UniProtKB-KW"/>
</dbReference>
<dbReference type="InterPro" id="IPR006016">
    <property type="entry name" value="UspA"/>
</dbReference>
<sequence>MYKKILVPTDGSEAAEKEVEKVGDLLAEDGEIIILSVASELTPHQFQSKEDIDKLNQSFLDEAQFNVDKMKAKFDPNLNVTTKVLVGFPAETIVKVAEEEDVGLIAISSSGKGRVTKFFIGSVAEKVIHSFKKDVLLVH</sequence>